<evidence type="ECO:0000313" key="3">
    <source>
        <dbReference type="Proteomes" id="UP000719412"/>
    </source>
</evidence>
<gene>
    <name evidence="2" type="ORF">GEV33_000018</name>
</gene>
<feature type="region of interest" description="Disordered" evidence="1">
    <location>
        <begin position="241"/>
        <end position="274"/>
    </location>
</feature>
<feature type="region of interest" description="Disordered" evidence="1">
    <location>
        <begin position="1"/>
        <end position="35"/>
    </location>
</feature>
<feature type="region of interest" description="Disordered" evidence="1">
    <location>
        <begin position="747"/>
        <end position="806"/>
    </location>
</feature>
<feature type="region of interest" description="Disordered" evidence="1">
    <location>
        <begin position="996"/>
        <end position="1041"/>
    </location>
</feature>
<feature type="compositionally biased region" description="Basic and acidic residues" evidence="1">
    <location>
        <begin position="759"/>
        <end position="782"/>
    </location>
</feature>
<reference evidence="2" key="1">
    <citation type="journal article" date="2020" name="J Insects Food Feed">
        <title>The yellow mealworm (Tenebrio molitor) genome: a resource for the emerging insects as food and feed industry.</title>
        <authorList>
            <person name="Eriksson T."/>
            <person name="Andere A."/>
            <person name="Kelstrup H."/>
            <person name="Emery V."/>
            <person name="Picard C."/>
        </authorList>
    </citation>
    <scope>NUCLEOTIDE SEQUENCE</scope>
    <source>
        <strain evidence="2">Stoneville</strain>
        <tissue evidence="2">Whole head</tissue>
    </source>
</reference>
<proteinExistence type="predicted"/>
<feature type="region of interest" description="Disordered" evidence="1">
    <location>
        <begin position="607"/>
        <end position="631"/>
    </location>
</feature>
<feature type="region of interest" description="Disordered" evidence="1">
    <location>
        <begin position="302"/>
        <end position="378"/>
    </location>
</feature>
<reference evidence="2" key="2">
    <citation type="submission" date="2021-08" db="EMBL/GenBank/DDBJ databases">
        <authorList>
            <person name="Eriksson T."/>
        </authorList>
    </citation>
    <scope>NUCLEOTIDE SEQUENCE</scope>
    <source>
        <strain evidence="2">Stoneville</strain>
        <tissue evidence="2">Whole head</tissue>
    </source>
</reference>
<sequence length="1041" mass="114954">MSTDVVRAIAPQSVSAALSPHPPEKNRAEKPAGWSARLNKAAQLYKRDWGGDGPRTKGHGIGGGVIAIDQQPRAPSLSSSWRAARWRRQGSGRSGGARSIMPPSVTRGCRRDDALPRLPPRGESDPAGRHLRDRTMRERSLIGGDGDQSRDGSIYADYWQIDLIRICIKCIRCGDVAAQDESLSRCSAQIVTVICYAGFTTLRRHVKNGNTYIRYEIITLAIWTAAQCWFSPALLLACSPTPPPPARQPPGETSDRSDSGGVPSPVLTERNTPPLITLSISPDRYACGSRIFDGRCPPRPAAATLLGRRPDNRPELPNEEIVSAGQRGRRRKTKPELPPRRPSAPSIPVGSVKEAEKLQTTGTSTAATSKNSPDHRKNPAVAKTLLARGFFPFLPRRMIIPTAHINDEMERRDASFSGAADIIEYYERVIKTWCVCSWQNATIDGGSRGGVALRFAVDVCGRGRSTCDNYKRTGDVFRQAEDGGVISSFFAAIELPTGENYGRRGPPSPSNSVGTVVARRRFFPLRRRRRRPTPSAAHAPHIKRAHNLPVPSRSVGNHFGPPPHVISRKMQNLRPMQPGRVGGGGEARPEGIASPEAVRVIRRRRRRGQVRGGGFPPERCRDTRSSRAVIGPPRKRGLLTTLRGLARNGGGGISNLFLFQEIIQQIWRLYKTTSREGFFFVCGFLNFSRQFVNPCRHFGTASSACHRRRDYYITTAAKRRANLGFEASEARPGAPNKQTTIIKKANKTAPESGPGLVDRAGDGSRDEGKIENGIGGERHRECPPPTARRRRRSAAGSPELWTSRERRVGRRTAVNFSPATDDRFLLSCPAKTSVCGDNMNFLSAAVIRPPPVMIRSAGSEQATAPRAHRAISGADGRLCSPLEEERVPVRGIVPPDQKDFIKRATRLHFWIYRFGPSIRAFLPGVSSGIKGGRNRERVRKWDAINRDESGFRRPRLPARIKNPSVKLYVGAVLKFSLVRNANPNLCETFPHRRIRQNRPRNNNEGCTWRRSGTRSANRERPGRDAKPENYEKGEALSGLDS</sequence>
<feature type="region of interest" description="Disordered" evidence="1">
    <location>
        <begin position="529"/>
        <end position="557"/>
    </location>
</feature>
<feature type="region of interest" description="Disordered" evidence="1">
    <location>
        <begin position="48"/>
        <end position="148"/>
    </location>
</feature>
<dbReference type="AlphaFoldDB" id="A0A8J6HPZ9"/>
<name>A0A8J6HPZ9_TENMO</name>
<dbReference type="EMBL" id="JABDTM020000034">
    <property type="protein sequence ID" value="KAH0822775.1"/>
    <property type="molecule type" value="Genomic_DNA"/>
</dbReference>
<comment type="caution">
    <text evidence="2">The sequence shown here is derived from an EMBL/GenBank/DDBJ whole genome shotgun (WGS) entry which is preliminary data.</text>
</comment>
<keyword evidence="3" id="KW-1185">Reference proteome</keyword>
<feature type="compositionally biased region" description="Basic and acidic residues" evidence="1">
    <location>
        <begin position="1016"/>
        <end position="1034"/>
    </location>
</feature>
<evidence type="ECO:0000256" key="1">
    <source>
        <dbReference type="SAM" id="MobiDB-lite"/>
    </source>
</evidence>
<organism evidence="2 3">
    <name type="scientific">Tenebrio molitor</name>
    <name type="common">Yellow mealworm beetle</name>
    <dbReference type="NCBI Taxonomy" id="7067"/>
    <lineage>
        <taxon>Eukaryota</taxon>
        <taxon>Metazoa</taxon>
        <taxon>Ecdysozoa</taxon>
        <taxon>Arthropoda</taxon>
        <taxon>Hexapoda</taxon>
        <taxon>Insecta</taxon>
        <taxon>Pterygota</taxon>
        <taxon>Neoptera</taxon>
        <taxon>Endopterygota</taxon>
        <taxon>Coleoptera</taxon>
        <taxon>Polyphaga</taxon>
        <taxon>Cucujiformia</taxon>
        <taxon>Tenebrionidae</taxon>
        <taxon>Tenebrio</taxon>
    </lineage>
</organism>
<dbReference type="Proteomes" id="UP000719412">
    <property type="component" value="Unassembled WGS sequence"/>
</dbReference>
<feature type="compositionally biased region" description="Basic and acidic residues" evidence="1">
    <location>
        <begin position="109"/>
        <end position="140"/>
    </location>
</feature>
<feature type="compositionally biased region" description="Low complexity" evidence="1">
    <location>
        <begin position="73"/>
        <end position="83"/>
    </location>
</feature>
<protein>
    <submittedName>
        <fullName evidence="2">Uncharacterized protein</fullName>
    </submittedName>
</protein>
<feature type="compositionally biased region" description="Polar residues" evidence="1">
    <location>
        <begin position="358"/>
        <end position="371"/>
    </location>
</feature>
<evidence type="ECO:0000313" key="2">
    <source>
        <dbReference type="EMBL" id="KAH0822775.1"/>
    </source>
</evidence>
<accession>A0A8J6HPZ9</accession>